<dbReference type="GO" id="GO:0110001">
    <property type="term" value="C:toxin-antitoxin complex"/>
    <property type="evidence" value="ECO:0007669"/>
    <property type="project" value="InterPro"/>
</dbReference>
<evidence type="ECO:0000313" key="7">
    <source>
        <dbReference type="EMBL" id="MBI3016161.1"/>
    </source>
</evidence>
<evidence type="ECO:0000256" key="6">
    <source>
        <dbReference type="ARBA" id="ARBA00024207"/>
    </source>
</evidence>
<dbReference type="GO" id="GO:0016787">
    <property type="term" value="F:hydrolase activity"/>
    <property type="evidence" value="ECO:0007669"/>
    <property type="project" value="UniProtKB-KW"/>
</dbReference>
<dbReference type="EMBL" id="JACPSX010000269">
    <property type="protein sequence ID" value="MBI3016161.1"/>
    <property type="molecule type" value="Genomic_DNA"/>
</dbReference>
<protein>
    <submittedName>
        <fullName evidence="7">DUF86 domain-containing protein</fullName>
    </submittedName>
</protein>
<gene>
    <name evidence="7" type="ORF">HYY65_14115</name>
</gene>
<dbReference type="InterPro" id="IPR008201">
    <property type="entry name" value="HepT-like"/>
</dbReference>
<keyword evidence="5" id="KW-0378">Hydrolase</keyword>
<evidence type="ECO:0000256" key="1">
    <source>
        <dbReference type="ARBA" id="ARBA00022553"/>
    </source>
</evidence>
<dbReference type="PANTHER" id="PTHR34139:SF1">
    <property type="entry name" value="RNASE MJ1380-RELATED"/>
    <property type="match status" value="1"/>
</dbReference>
<dbReference type="GO" id="GO:0000166">
    <property type="term" value="F:nucleotide binding"/>
    <property type="evidence" value="ECO:0007669"/>
    <property type="project" value="UniProtKB-KW"/>
</dbReference>
<name>A0A932GRR0_UNCTE</name>
<comment type="caution">
    <text evidence="7">The sequence shown here is derived from an EMBL/GenBank/DDBJ whole genome shotgun (WGS) entry which is preliminary data.</text>
</comment>
<accession>A0A932GRR0</accession>
<dbReference type="Proteomes" id="UP000741360">
    <property type="component" value="Unassembled WGS sequence"/>
</dbReference>
<evidence type="ECO:0000256" key="3">
    <source>
        <dbReference type="ARBA" id="ARBA00022722"/>
    </source>
</evidence>
<comment type="similarity">
    <text evidence="6">Belongs to the HepT RNase toxin family.</text>
</comment>
<dbReference type="Pfam" id="PF01934">
    <property type="entry name" value="HepT-like"/>
    <property type="match status" value="1"/>
</dbReference>
<evidence type="ECO:0000256" key="4">
    <source>
        <dbReference type="ARBA" id="ARBA00022741"/>
    </source>
</evidence>
<keyword evidence="3" id="KW-0540">Nuclease</keyword>
<reference evidence="7" key="1">
    <citation type="submission" date="2020-07" db="EMBL/GenBank/DDBJ databases">
        <title>Huge and variable diversity of episymbiotic CPR bacteria and DPANN archaea in groundwater ecosystems.</title>
        <authorList>
            <person name="He C.Y."/>
            <person name="Keren R."/>
            <person name="Whittaker M."/>
            <person name="Farag I.F."/>
            <person name="Doudna J."/>
            <person name="Cate J.H.D."/>
            <person name="Banfield J.F."/>
        </authorList>
    </citation>
    <scope>NUCLEOTIDE SEQUENCE</scope>
    <source>
        <strain evidence="7">NC_groundwater_717_Ag_S-0.2um_59_8</strain>
    </source>
</reference>
<organism evidence="7 8">
    <name type="scientific">Tectimicrobiota bacterium</name>
    <dbReference type="NCBI Taxonomy" id="2528274"/>
    <lineage>
        <taxon>Bacteria</taxon>
        <taxon>Pseudomonadati</taxon>
        <taxon>Nitrospinota/Tectimicrobiota group</taxon>
        <taxon>Candidatus Tectimicrobiota</taxon>
    </lineage>
</organism>
<evidence type="ECO:0000313" key="8">
    <source>
        <dbReference type="Proteomes" id="UP000741360"/>
    </source>
</evidence>
<proteinExistence type="inferred from homology"/>
<sequence>MSKRRDQDFLSDIQEAIQRIAAAKNLSSRLRKRYSQIPWKDLAGVRDKMIHHYFGINYEIVWTIAREELPRFLQKIEDILTMEAE</sequence>
<keyword evidence="1" id="KW-0597">Phosphoprotein</keyword>
<keyword evidence="2" id="KW-1277">Toxin-antitoxin system</keyword>
<dbReference type="AlphaFoldDB" id="A0A932GRR0"/>
<evidence type="ECO:0000256" key="5">
    <source>
        <dbReference type="ARBA" id="ARBA00022801"/>
    </source>
</evidence>
<dbReference type="GO" id="GO:0004540">
    <property type="term" value="F:RNA nuclease activity"/>
    <property type="evidence" value="ECO:0007669"/>
    <property type="project" value="InterPro"/>
</dbReference>
<keyword evidence="4" id="KW-0547">Nucleotide-binding</keyword>
<dbReference type="InterPro" id="IPR037038">
    <property type="entry name" value="HepT-like_sf"/>
</dbReference>
<dbReference type="PANTHER" id="PTHR34139">
    <property type="entry name" value="UPF0331 PROTEIN MJ0127"/>
    <property type="match status" value="1"/>
</dbReference>
<evidence type="ECO:0000256" key="2">
    <source>
        <dbReference type="ARBA" id="ARBA00022649"/>
    </source>
</evidence>
<dbReference type="Gene3D" id="1.20.120.580">
    <property type="entry name" value="bsu32300-like"/>
    <property type="match status" value="1"/>
</dbReference>
<dbReference type="InterPro" id="IPR051813">
    <property type="entry name" value="HepT_RNase_toxin"/>
</dbReference>